<evidence type="ECO:0000256" key="3">
    <source>
        <dbReference type="ARBA" id="ARBA00007058"/>
    </source>
</evidence>
<dbReference type="InterPro" id="IPR001352">
    <property type="entry name" value="RNase_HII/HIII"/>
</dbReference>
<comment type="function">
    <text evidence="9">Endonuclease that specifically degrades the RNA of RNA-DNA hybrids.</text>
</comment>
<evidence type="ECO:0000259" key="11">
    <source>
        <dbReference type="PROSITE" id="PS51975"/>
    </source>
</evidence>
<dbReference type="NCBIfam" id="TIGR00729">
    <property type="entry name" value="ribonuclease HII"/>
    <property type="match status" value="1"/>
</dbReference>
<dbReference type="PROSITE" id="PS51975">
    <property type="entry name" value="RNASE_H_2"/>
    <property type="match status" value="1"/>
</dbReference>
<dbReference type="GO" id="GO:0006298">
    <property type="term" value="P:mismatch repair"/>
    <property type="evidence" value="ECO:0007669"/>
    <property type="project" value="TreeGrafter"/>
</dbReference>
<evidence type="ECO:0000256" key="10">
    <source>
        <dbReference type="SAM" id="MobiDB-lite"/>
    </source>
</evidence>
<keyword evidence="4 8" id="KW-0540">Nuclease</keyword>
<dbReference type="PANTHER" id="PTHR10954">
    <property type="entry name" value="RIBONUCLEASE H2 SUBUNIT A"/>
    <property type="match status" value="1"/>
</dbReference>
<dbReference type="Pfam" id="PF01351">
    <property type="entry name" value="RNase_HII"/>
    <property type="match status" value="1"/>
</dbReference>
<dbReference type="InterPro" id="IPR004649">
    <property type="entry name" value="RNase_H2_suA"/>
</dbReference>
<dbReference type="CDD" id="cd07181">
    <property type="entry name" value="RNase_HII_eukaryota_like"/>
    <property type="match status" value="1"/>
</dbReference>
<feature type="domain" description="RNase H type-2" evidence="11">
    <location>
        <begin position="37"/>
        <end position="261"/>
    </location>
</feature>
<dbReference type="Gene3D" id="1.10.10.460">
    <property type="entry name" value="Ribonuclease hii. Domain 2"/>
    <property type="match status" value="1"/>
</dbReference>
<keyword evidence="7 8" id="KW-0378">Hydrolase</keyword>
<dbReference type="GO" id="GO:0004523">
    <property type="term" value="F:RNA-DNA hybrid ribonuclease activity"/>
    <property type="evidence" value="ECO:0007669"/>
    <property type="project" value="UniProtKB-UniRule"/>
</dbReference>
<comment type="cofactor">
    <cofactor evidence="8">
        <name>Mn(2+)</name>
        <dbReference type="ChEBI" id="CHEBI:29035"/>
    </cofactor>
    <cofactor evidence="8">
        <name>Mg(2+)</name>
        <dbReference type="ChEBI" id="CHEBI:18420"/>
    </cofactor>
    <text evidence="8">Manganese or magnesium. Binds 1 divalent metal ion per monomer in the absence of substrate. May bind a second metal ion after substrate binding.</text>
</comment>
<dbReference type="GO" id="GO:0003723">
    <property type="term" value="F:RNA binding"/>
    <property type="evidence" value="ECO:0007669"/>
    <property type="project" value="UniProtKB-UniRule"/>
</dbReference>
<evidence type="ECO:0000256" key="2">
    <source>
        <dbReference type="ARBA" id="ARBA00001946"/>
    </source>
</evidence>
<dbReference type="Gene3D" id="3.30.420.10">
    <property type="entry name" value="Ribonuclease H-like superfamily/Ribonuclease H"/>
    <property type="match status" value="1"/>
</dbReference>
<gene>
    <name evidence="12" type="ORF">NP233_g9658</name>
</gene>
<dbReference type="EC" id="3.1.26.4" evidence="9"/>
<dbReference type="InterPro" id="IPR012337">
    <property type="entry name" value="RNaseH-like_sf"/>
</dbReference>
<dbReference type="InterPro" id="IPR036397">
    <property type="entry name" value="RNaseH_sf"/>
</dbReference>
<evidence type="ECO:0000256" key="7">
    <source>
        <dbReference type="ARBA" id="ARBA00022801"/>
    </source>
</evidence>
<feature type="compositionally biased region" description="Polar residues" evidence="10">
    <location>
        <begin position="1"/>
        <end position="10"/>
    </location>
</feature>
<dbReference type="InterPro" id="IPR023160">
    <property type="entry name" value="RNase_HII_hlx-loop-hlx_cap_dom"/>
</dbReference>
<comment type="similarity">
    <text evidence="3">Belongs to the RNase HII family. Eukaryotic subfamily.</text>
</comment>
<name>A0AAD5VKP4_9AGAR</name>
<protein>
    <recommendedName>
        <fullName evidence="9">Ribonuclease</fullName>
        <ecNumber evidence="9">3.1.26.4</ecNumber>
    </recommendedName>
</protein>
<dbReference type="PANTHER" id="PTHR10954:SF7">
    <property type="entry name" value="RIBONUCLEASE H2 SUBUNIT A"/>
    <property type="match status" value="1"/>
</dbReference>
<feature type="region of interest" description="Disordered" evidence="10">
    <location>
        <begin position="1"/>
        <end position="25"/>
    </location>
</feature>
<dbReference type="InterPro" id="IPR024567">
    <property type="entry name" value="RNase_HII/HIII_dom"/>
</dbReference>
<reference evidence="12" key="1">
    <citation type="submission" date="2022-07" db="EMBL/GenBank/DDBJ databases">
        <title>Genome Sequence of Leucocoprinus birnbaumii.</title>
        <authorList>
            <person name="Buettner E."/>
        </authorList>
    </citation>
    <scope>NUCLEOTIDE SEQUENCE</scope>
    <source>
        <strain evidence="12">VT141</strain>
    </source>
</reference>
<evidence type="ECO:0000256" key="8">
    <source>
        <dbReference type="PROSITE-ProRule" id="PRU01319"/>
    </source>
</evidence>
<evidence type="ECO:0000256" key="6">
    <source>
        <dbReference type="ARBA" id="ARBA00022759"/>
    </source>
</evidence>
<accession>A0AAD5VKP4</accession>
<dbReference type="GO" id="GO:0046872">
    <property type="term" value="F:metal ion binding"/>
    <property type="evidence" value="ECO:0007669"/>
    <property type="project" value="UniProtKB-KW"/>
</dbReference>
<comment type="caution">
    <text evidence="12">The sequence shown here is derived from an EMBL/GenBank/DDBJ whole genome shotgun (WGS) entry which is preliminary data.</text>
</comment>
<dbReference type="AlphaFoldDB" id="A0AAD5VKP4"/>
<dbReference type="Proteomes" id="UP001213000">
    <property type="component" value="Unassembled WGS sequence"/>
</dbReference>
<evidence type="ECO:0000256" key="1">
    <source>
        <dbReference type="ARBA" id="ARBA00000077"/>
    </source>
</evidence>
<keyword evidence="13" id="KW-1185">Reference proteome</keyword>
<proteinExistence type="inferred from homology"/>
<organism evidence="12 13">
    <name type="scientific">Leucocoprinus birnbaumii</name>
    <dbReference type="NCBI Taxonomy" id="56174"/>
    <lineage>
        <taxon>Eukaryota</taxon>
        <taxon>Fungi</taxon>
        <taxon>Dikarya</taxon>
        <taxon>Basidiomycota</taxon>
        <taxon>Agaricomycotina</taxon>
        <taxon>Agaricomycetes</taxon>
        <taxon>Agaricomycetidae</taxon>
        <taxon>Agaricales</taxon>
        <taxon>Agaricineae</taxon>
        <taxon>Agaricaceae</taxon>
        <taxon>Leucocoprinus</taxon>
    </lineage>
</organism>
<comment type="catalytic activity">
    <reaction evidence="1 8 9">
        <text>Endonucleolytic cleavage to 5'-phosphomonoester.</text>
        <dbReference type="EC" id="3.1.26.4"/>
    </reaction>
</comment>
<keyword evidence="6 8" id="KW-0255">Endonuclease</keyword>
<keyword evidence="5 8" id="KW-0479">Metal-binding</keyword>
<comment type="cofactor">
    <cofactor evidence="2">
        <name>Mg(2+)</name>
        <dbReference type="ChEBI" id="CHEBI:18420"/>
    </cofactor>
</comment>
<evidence type="ECO:0000313" key="13">
    <source>
        <dbReference type="Proteomes" id="UP001213000"/>
    </source>
</evidence>
<feature type="binding site" evidence="8">
    <location>
        <position position="43"/>
    </location>
    <ligand>
        <name>a divalent metal cation</name>
        <dbReference type="ChEBI" id="CHEBI:60240"/>
    </ligand>
</feature>
<dbReference type="FunFam" id="3.30.420.10:FF:000016">
    <property type="entry name" value="Ribonuclease"/>
    <property type="match status" value="1"/>
</dbReference>
<dbReference type="SUPFAM" id="SSF53098">
    <property type="entry name" value="Ribonuclease H-like"/>
    <property type="match status" value="1"/>
</dbReference>
<evidence type="ECO:0000256" key="9">
    <source>
        <dbReference type="RuleBase" id="RU003515"/>
    </source>
</evidence>
<dbReference type="GO" id="GO:0043137">
    <property type="term" value="P:DNA replication, removal of RNA primer"/>
    <property type="evidence" value="ECO:0007669"/>
    <property type="project" value="TreeGrafter"/>
</dbReference>
<evidence type="ECO:0000313" key="12">
    <source>
        <dbReference type="EMBL" id="KAJ3562308.1"/>
    </source>
</evidence>
<feature type="binding site" evidence="8">
    <location>
        <position position="151"/>
    </location>
    <ligand>
        <name>a divalent metal cation</name>
        <dbReference type="ChEBI" id="CHEBI:60240"/>
    </ligand>
</feature>
<dbReference type="FunFam" id="1.10.10.460:FF:000001">
    <property type="entry name" value="Ribonuclease"/>
    <property type="match status" value="1"/>
</dbReference>
<sequence length="302" mass="32490">MSSEESSNVLVPSAPGPATPITESYTYHSPTPAAAGPYILGVDEAGRGPVLGPLVYGVAYCPVAYKEKLDDLGFADSKTLNADTRSSLLETLSSDPSNLGWSVRVVSPQAISSGMIKKPPTNLNQQSQEATILLIREVLDRGIELAEVYVDALGNTTTYEKYLSGLFPGIDFTVTTKADAKFKIVGAASVAAKVTRDACIEGWCFEETGEAEWSTGFGSGYPSDPNTQAWLKGNLEPTFGFPKLVRFSWTTVKLLLEKDAHKVKWTDEGQASLVKAFETGKGLDKDRCFVTKDLQLSSVSTL</sequence>
<evidence type="ECO:0000256" key="4">
    <source>
        <dbReference type="ARBA" id="ARBA00022722"/>
    </source>
</evidence>
<evidence type="ECO:0000256" key="5">
    <source>
        <dbReference type="ARBA" id="ARBA00022723"/>
    </source>
</evidence>
<dbReference type="GO" id="GO:0032299">
    <property type="term" value="C:ribonuclease H2 complex"/>
    <property type="evidence" value="ECO:0007669"/>
    <property type="project" value="TreeGrafter"/>
</dbReference>
<feature type="binding site" evidence="8">
    <location>
        <position position="44"/>
    </location>
    <ligand>
        <name>a divalent metal cation</name>
        <dbReference type="ChEBI" id="CHEBI:60240"/>
    </ligand>
</feature>
<dbReference type="EMBL" id="JANIEX010000885">
    <property type="protein sequence ID" value="KAJ3562308.1"/>
    <property type="molecule type" value="Genomic_DNA"/>
</dbReference>